<dbReference type="Proteomes" id="UP000887563">
    <property type="component" value="Unplaced"/>
</dbReference>
<dbReference type="WBParaSite" id="Minc3s00239g08320">
    <property type="protein sequence ID" value="Minc3s00239g08320"/>
    <property type="gene ID" value="Minc3s00239g08320"/>
</dbReference>
<accession>A0A914L3G7</accession>
<dbReference type="AlphaFoldDB" id="A0A914L3G7"/>
<reference evidence="2" key="1">
    <citation type="submission" date="2022-11" db="UniProtKB">
        <authorList>
            <consortium name="WormBaseParasite"/>
        </authorList>
    </citation>
    <scope>IDENTIFICATION</scope>
</reference>
<keyword evidence="1" id="KW-1185">Reference proteome</keyword>
<dbReference type="InterPro" id="IPR036236">
    <property type="entry name" value="Znf_C2H2_sf"/>
</dbReference>
<dbReference type="SUPFAM" id="SSF57667">
    <property type="entry name" value="beta-beta-alpha zinc fingers"/>
    <property type="match status" value="1"/>
</dbReference>
<proteinExistence type="predicted"/>
<sequence>MEVSNEHGYGSIYDRKLIPGLAAKTINPQLNVNIESTVNAKNRSSLSSAKLNNKTNKPIRYFISGSNPSVIQDSQLSLADLRQFPQTWRAPVKCLICSRRFNHIWNLAFHFMTNYPSLTFKFYIYAKNDVNDCSSSRNSEKGEQDPSFIIRFSTSNETNELGKNGANRQILIFRNKARFMRSSLLELSNLDVDDKHTIVSSVNSVRDNITASMPVNSGINFKGVLPFNGSKYVEFSSVGLCSVDCDRGWIRDSYKQAIIIFIIFCEKNFFIALQPDYRSFTQRKAFLCLLE</sequence>
<organism evidence="1 2">
    <name type="scientific">Meloidogyne incognita</name>
    <name type="common">Southern root-knot nematode worm</name>
    <name type="synonym">Oxyuris incognita</name>
    <dbReference type="NCBI Taxonomy" id="6306"/>
    <lineage>
        <taxon>Eukaryota</taxon>
        <taxon>Metazoa</taxon>
        <taxon>Ecdysozoa</taxon>
        <taxon>Nematoda</taxon>
        <taxon>Chromadorea</taxon>
        <taxon>Rhabditida</taxon>
        <taxon>Tylenchina</taxon>
        <taxon>Tylenchomorpha</taxon>
        <taxon>Tylenchoidea</taxon>
        <taxon>Meloidogynidae</taxon>
        <taxon>Meloidogyninae</taxon>
        <taxon>Meloidogyne</taxon>
        <taxon>Meloidogyne incognita group</taxon>
    </lineage>
</organism>
<evidence type="ECO:0000313" key="1">
    <source>
        <dbReference type="Proteomes" id="UP000887563"/>
    </source>
</evidence>
<evidence type="ECO:0000313" key="2">
    <source>
        <dbReference type="WBParaSite" id="Minc3s00239g08320"/>
    </source>
</evidence>
<protein>
    <submittedName>
        <fullName evidence="2">C2H2-type domain-containing protein</fullName>
    </submittedName>
</protein>
<name>A0A914L3G7_MELIC</name>